<proteinExistence type="predicted"/>
<protein>
    <recommendedName>
        <fullName evidence="2">DUF5610 domain-containing protein</fullName>
    </recommendedName>
</protein>
<dbReference type="InterPro" id="IPR041651">
    <property type="entry name" value="DUF5610"/>
</dbReference>
<name>A0A9X7UX71_9GAMM</name>
<evidence type="ECO:0000256" key="1">
    <source>
        <dbReference type="SAM" id="MobiDB-lite"/>
    </source>
</evidence>
<dbReference type="AlphaFoldDB" id="A0A9X7UX71"/>
<feature type="compositionally biased region" description="Basic and acidic residues" evidence="1">
    <location>
        <begin position="23"/>
        <end position="32"/>
    </location>
</feature>
<dbReference type="Proteomes" id="UP000596074">
    <property type="component" value="Chromosome"/>
</dbReference>
<feature type="region of interest" description="Disordered" evidence="1">
    <location>
        <begin position="1"/>
        <end position="32"/>
    </location>
</feature>
<reference evidence="3 4" key="1">
    <citation type="submission" date="2019-11" db="EMBL/GenBank/DDBJ databases">
        <title>Venatorbacter sp. nov. a predator of Campylobacter and other Gram-negative bacteria.</title>
        <authorList>
            <person name="Saeedi A."/>
            <person name="Cummings N.J."/>
            <person name="Connerton I.F."/>
            <person name="Connerton P.L."/>
        </authorList>
    </citation>
    <scope>NUCLEOTIDE SEQUENCE [LARGE SCALE GENOMIC DNA]</scope>
    <source>
        <strain evidence="3">XL5</strain>
    </source>
</reference>
<evidence type="ECO:0000313" key="4">
    <source>
        <dbReference type="Proteomes" id="UP000596074"/>
    </source>
</evidence>
<organism evidence="3 4">
    <name type="scientific">Venatoribacter cucullus</name>
    <dbReference type="NCBI Taxonomy" id="2661630"/>
    <lineage>
        <taxon>Bacteria</taxon>
        <taxon>Pseudomonadati</taxon>
        <taxon>Pseudomonadota</taxon>
        <taxon>Gammaproteobacteria</taxon>
        <taxon>Oceanospirillales</taxon>
        <taxon>Oceanospirillaceae</taxon>
        <taxon>Venatoribacter</taxon>
    </lineage>
</organism>
<keyword evidence="4" id="KW-1185">Reference proteome</keyword>
<gene>
    <name evidence="3" type="ORF">GJQ55_08920</name>
</gene>
<evidence type="ECO:0000313" key="3">
    <source>
        <dbReference type="EMBL" id="QQD24575.1"/>
    </source>
</evidence>
<dbReference type="KEGG" id="vcw:GJQ55_08920"/>
<dbReference type="Gene3D" id="1.10.132.90">
    <property type="match status" value="1"/>
</dbReference>
<dbReference type="EMBL" id="CP046056">
    <property type="protein sequence ID" value="QQD24575.1"/>
    <property type="molecule type" value="Genomic_DNA"/>
</dbReference>
<evidence type="ECO:0000259" key="2">
    <source>
        <dbReference type="Pfam" id="PF18433"/>
    </source>
</evidence>
<accession>A0A9X7UX71</accession>
<feature type="domain" description="DUF5610" evidence="2">
    <location>
        <begin position="49"/>
        <end position="132"/>
    </location>
</feature>
<sequence length="353" mass="37915">MAINLNPGQFRLPDSKTTPTPTRTDKSAEPDKALTESLAKTMPGVVSVGEKQSPQETARNILQHVQNGLNQLRVQGADAGRLEQRLQAAREGIEKGYAEATDMLKGLGMLDDNLKGDIAAGRELVNQGLDELAGNIRNPQPAPVLTARSDSLNVANAFSLEVLTREGDRVTVSFEQSQSLSQSRSAAGESMAISSQRSWNMEVAGSLSEAERTALTGLFDDVQSLSERFFAGDIGRALGDAMELGFDGAQLASMSLNLVQQTSVVSTRAYSQFQPQLPTPELESLKAPLASYVDSYLRALDKASPLANAAQTLKDLVQQMLPEESRLPVWQAFHHGINQLLSGVPAAETAAKE</sequence>
<dbReference type="RefSeq" id="WP_228344633.1">
    <property type="nucleotide sequence ID" value="NZ_CP046056.1"/>
</dbReference>
<dbReference type="Pfam" id="PF18433">
    <property type="entry name" value="DUF5610"/>
    <property type="match status" value="1"/>
</dbReference>